<dbReference type="Proteomes" id="UP000831768">
    <property type="component" value="Plasmid unnamed2"/>
</dbReference>
<dbReference type="GO" id="GO:0140359">
    <property type="term" value="F:ABC-type transporter activity"/>
    <property type="evidence" value="ECO:0007669"/>
    <property type="project" value="InterPro"/>
</dbReference>
<organism evidence="2 3">
    <name type="scientific">Halocatena salina</name>
    <dbReference type="NCBI Taxonomy" id="2934340"/>
    <lineage>
        <taxon>Archaea</taxon>
        <taxon>Methanobacteriati</taxon>
        <taxon>Methanobacteriota</taxon>
        <taxon>Stenosarchaea group</taxon>
        <taxon>Halobacteria</taxon>
        <taxon>Halobacteriales</taxon>
        <taxon>Natronomonadaceae</taxon>
        <taxon>Halocatena</taxon>
    </lineage>
</organism>
<feature type="transmembrane region" description="Helical" evidence="1">
    <location>
        <begin position="142"/>
        <end position="160"/>
    </location>
</feature>
<evidence type="ECO:0000313" key="2">
    <source>
        <dbReference type="EMBL" id="UPM44780.1"/>
    </source>
</evidence>
<dbReference type="PANTHER" id="PTHR43471">
    <property type="entry name" value="ABC TRANSPORTER PERMEASE"/>
    <property type="match status" value="1"/>
</dbReference>
<dbReference type="Pfam" id="PF12679">
    <property type="entry name" value="ABC2_membrane_2"/>
    <property type="match status" value="1"/>
</dbReference>
<dbReference type="KEGG" id="haad:MW046_15380"/>
<feature type="transmembrane region" description="Helical" evidence="1">
    <location>
        <begin position="53"/>
        <end position="73"/>
    </location>
</feature>
<geneLocation type="plasmid" evidence="2 3">
    <name>unnamed2</name>
</geneLocation>
<feature type="transmembrane region" description="Helical" evidence="1">
    <location>
        <begin position="232"/>
        <end position="253"/>
    </location>
</feature>
<keyword evidence="1" id="KW-0812">Transmembrane</keyword>
<dbReference type="AlphaFoldDB" id="A0A8U0A6I0"/>
<sequence length="259" mass="28185">MSTLLVAKKEFQDAIRSRLLLLVTSLFTAFLAFYTYYKFAMVTPAEPAVVADLYRAVASVVAVVGTLLGYNVIVGERESGSLQFLLAQPHTRRDVVIGKLLGRAAVVAVTVGIAFAVVGAHYAVLVETSPSVMAYARLGGKILVLGVVFVAVAIAFSAAVRSTTMATWGAVWLAFLFAFVWDSVLAVIKTFLFTSQTLPPWYYLITRFNPKFAFVHIDATALDTIPFYLKGWFGGVILAGWLLVPLGVAYLRFQRGDLA</sequence>
<keyword evidence="2" id="KW-0614">Plasmid</keyword>
<dbReference type="GO" id="GO:0005886">
    <property type="term" value="C:plasma membrane"/>
    <property type="evidence" value="ECO:0007669"/>
    <property type="project" value="UniProtKB-SubCell"/>
</dbReference>
<reference evidence="2" key="1">
    <citation type="submission" date="2022-04" db="EMBL/GenBank/DDBJ databases">
        <title>Halocatena sp. nov., isolated from a salt lake.</title>
        <authorList>
            <person name="Cui H.-L."/>
        </authorList>
    </citation>
    <scope>NUCLEOTIDE SEQUENCE</scope>
    <source>
        <strain evidence="2">AD-1</strain>
        <plasmid evidence="2">unnamed2</plasmid>
    </source>
</reference>
<name>A0A8U0A6I0_9EURY</name>
<accession>A0A8U0A6I0</accession>
<keyword evidence="1" id="KW-0472">Membrane</keyword>
<keyword evidence="3" id="KW-1185">Reference proteome</keyword>
<gene>
    <name evidence="2" type="ORF">MW046_15380</name>
</gene>
<feature type="transmembrane region" description="Helical" evidence="1">
    <location>
        <begin position="19"/>
        <end position="37"/>
    </location>
</feature>
<proteinExistence type="predicted"/>
<evidence type="ECO:0000256" key="1">
    <source>
        <dbReference type="SAM" id="Phobius"/>
    </source>
</evidence>
<protein>
    <submittedName>
        <fullName evidence="2">ABC transporter permease</fullName>
    </submittedName>
</protein>
<feature type="transmembrane region" description="Helical" evidence="1">
    <location>
        <begin position="172"/>
        <end position="193"/>
    </location>
</feature>
<dbReference type="GeneID" id="71929457"/>
<evidence type="ECO:0000313" key="3">
    <source>
        <dbReference type="Proteomes" id="UP000831768"/>
    </source>
</evidence>
<keyword evidence="1" id="KW-1133">Transmembrane helix</keyword>
<dbReference type="PANTHER" id="PTHR43471:SF1">
    <property type="entry name" value="ABC TRANSPORTER PERMEASE PROTEIN NOSY-RELATED"/>
    <property type="match status" value="1"/>
</dbReference>
<dbReference type="RefSeq" id="WP_247995434.1">
    <property type="nucleotide sequence ID" value="NZ_CP096021.1"/>
</dbReference>
<dbReference type="EMBL" id="CP096021">
    <property type="protein sequence ID" value="UPM44780.1"/>
    <property type="molecule type" value="Genomic_DNA"/>
</dbReference>
<feature type="transmembrane region" description="Helical" evidence="1">
    <location>
        <begin position="100"/>
        <end position="122"/>
    </location>
</feature>